<dbReference type="SUPFAM" id="SSF48264">
    <property type="entry name" value="Cytochrome P450"/>
    <property type="match status" value="1"/>
</dbReference>
<evidence type="ECO:0000256" key="2">
    <source>
        <dbReference type="ARBA" id="ARBA00022723"/>
    </source>
</evidence>
<evidence type="ECO:0000256" key="5">
    <source>
        <dbReference type="ARBA" id="ARBA00023033"/>
    </source>
</evidence>
<dbReference type="GO" id="GO:0016705">
    <property type="term" value="F:oxidoreductase activity, acting on paired donors, with incorporation or reduction of molecular oxygen"/>
    <property type="evidence" value="ECO:0007669"/>
    <property type="project" value="InterPro"/>
</dbReference>
<reference evidence="8 9" key="1">
    <citation type="submission" date="2020-04" db="EMBL/GenBank/DDBJ databases">
        <title>Flammeovirga sp. SR4, a novel species isolated from seawater.</title>
        <authorList>
            <person name="Wang X."/>
        </authorList>
    </citation>
    <scope>NUCLEOTIDE SEQUENCE [LARGE SCALE GENOMIC DNA]</scope>
    <source>
        <strain evidence="8 9">ATCC 23126</strain>
    </source>
</reference>
<evidence type="ECO:0000256" key="3">
    <source>
        <dbReference type="ARBA" id="ARBA00023002"/>
    </source>
</evidence>
<dbReference type="InterPro" id="IPR002401">
    <property type="entry name" value="Cyt_P450_E_grp-I"/>
</dbReference>
<keyword evidence="2 6" id="KW-0479">Metal-binding</keyword>
<dbReference type="PROSITE" id="PS00086">
    <property type="entry name" value="CYTOCHROME_P450"/>
    <property type="match status" value="1"/>
</dbReference>
<evidence type="ECO:0000256" key="4">
    <source>
        <dbReference type="ARBA" id="ARBA00023004"/>
    </source>
</evidence>
<organism evidence="8 9">
    <name type="scientific">Flammeovirga aprica JL-4</name>
    <dbReference type="NCBI Taxonomy" id="694437"/>
    <lineage>
        <taxon>Bacteria</taxon>
        <taxon>Pseudomonadati</taxon>
        <taxon>Bacteroidota</taxon>
        <taxon>Cytophagia</taxon>
        <taxon>Cytophagales</taxon>
        <taxon>Flammeovirgaceae</taxon>
        <taxon>Flammeovirga</taxon>
    </lineage>
</organism>
<sequence>MKQLQYSKTVKDLNGPKGLPVFGNIFELDKSKIHLLYEKWADEFGSLYNLNFFGRKLTVCTDTELNAYILKHRPTKFRRFKKMAEVIEEVGVNGVFAAEGESWKKQRKVTQKALDNKNVRSFFPGIVRVADRLSNHWSKVEGVGNYEIDKDFQKATVDVTTNLAFGYDMNTVENDVDKTQEHIQKIFPKMNSRINNPIPVWRYIKTASDKEFEESMEYIRKVLGEFITNAQRKISEDIDILEHPTNFLEAMIASQDNDNPFTWDEIFGNLYTMLLAGEDTTSNSLSWITYFLAANQDQQQKVQAEIDAILKGQKLDNFDQLEAFTYTASVIKESMRIKPVTPQLYMQALEDVVIGDVFFPKGSFVITQLSHAPRSDKYFADASTFAPERWLENKEEGGCPYHKTHNEDAMKTFGGGARTCPGKFLSEVELKVFIIRLFQEFDVELNVAPEEVKEVFAFTMSPGNLKVKLKHRSIDKEKMMQSESIEQ</sequence>
<protein>
    <submittedName>
        <fullName evidence="8">Cytochrome P450</fullName>
    </submittedName>
</protein>
<dbReference type="GO" id="GO:0005506">
    <property type="term" value="F:iron ion binding"/>
    <property type="evidence" value="ECO:0007669"/>
    <property type="project" value="InterPro"/>
</dbReference>
<comment type="caution">
    <text evidence="8">The sequence shown here is derived from an EMBL/GenBank/DDBJ whole genome shotgun (WGS) entry which is preliminary data.</text>
</comment>
<gene>
    <name evidence="8" type="ORF">HHU12_06025</name>
</gene>
<keyword evidence="5 7" id="KW-0503">Monooxygenase</keyword>
<dbReference type="AlphaFoldDB" id="A0A7X9RSQ5"/>
<dbReference type="PRINTS" id="PR00463">
    <property type="entry name" value="EP450I"/>
</dbReference>
<dbReference type="InterPro" id="IPR001128">
    <property type="entry name" value="Cyt_P450"/>
</dbReference>
<dbReference type="InterPro" id="IPR036396">
    <property type="entry name" value="Cyt_P450_sf"/>
</dbReference>
<proteinExistence type="inferred from homology"/>
<keyword evidence="9" id="KW-1185">Reference proteome</keyword>
<comment type="similarity">
    <text evidence="7">Belongs to the cytochrome P450 family.</text>
</comment>
<keyword evidence="3 7" id="KW-0560">Oxidoreductase</keyword>
<dbReference type="PANTHER" id="PTHR24303">
    <property type="entry name" value="HEME-BINDING MONOOXYGENASE FAMILY"/>
    <property type="match status" value="1"/>
</dbReference>
<dbReference type="PANTHER" id="PTHR24303:SF31">
    <property type="entry name" value="CYTOCHROME P450 307A1-RELATED"/>
    <property type="match status" value="1"/>
</dbReference>
<name>A0A7X9RSQ5_9BACT</name>
<dbReference type="RefSeq" id="WP_169655850.1">
    <property type="nucleotide sequence ID" value="NZ_JABANE010000011.1"/>
</dbReference>
<evidence type="ECO:0000313" key="8">
    <source>
        <dbReference type="EMBL" id="NME67515.1"/>
    </source>
</evidence>
<accession>A0A7X9RSQ5</accession>
<dbReference type="InterPro" id="IPR017972">
    <property type="entry name" value="Cyt_P450_CS"/>
</dbReference>
<evidence type="ECO:0000256" key="1">
    <source>
        <dbReference type="ARBA" id="ARBA00001971"/>
    </source>
</evidence>
<keyword evidence="6 7" id="KW-0349">Heme</keyword>
<dbReference type="EMBL" id="JABANE010000011">
    <property type="protein sequence ID" value="NME67515.1"/>
    <property type="molecule type" value="Genomic_DNA"/>
</dbReference>
<evidence type="ECO:0000256" key="6">
    <source>
        <dbReference type="PIRSR" id="PIRSR602401-1"/>
    </source>
</evidence>
<dbReference type="GO" id="GO:0020037">
    <property type="term" value="F:heme binding"/>
    <property type="evidence" value="ECO:0007669"/>
    <property type="project" value="InterPro"/>
</dbReference>
<evidence type="ECO:0000256" key="7">
    <source>
        <dbReference type="RuleBase" id="RU000461"/>
    </source>
</evidence>
<dbReference type="Gene3D" id="1.10.630.10">
    <property type="entry name" value="Cytochrome P450"/>
    <property type="match status" value="1"/>
</dbReference>
<dbReference type="PRINTS" id="PR00385">
    <property type="entry name" value="P450"/>
</dbReference>
<dbReference type="Proteomes" id="UP000576082">
    <property type="component" value="Unassembled WGS sequence"/>
</dbReference>
<feature type="binding site" description="axial binding residue" evidence="6">
    <location>
        <position position="420"/>
    </location>
    <ligand>
        <name>heme</name>
        <dbReference type="ChEBI" id="CHEBI:30413"/>
    </ligand>
    <ligandPart>
        <name>Fe</name>
        <dbReference type="ChEBI" id="CHEBI:18248"/>
    </ligandPart>
</feature>
<evidence type="ECO:0000313" key="9">
    <source>
        <dbReference type="Proteomes" id="UP000576082"/>
    </source>
</evidence>
<dbReference type="GO" id="GO:0004497">
    <property type="term" value="F:monooxygenase activity"/>
    <property type="evidence" value="ECO:0007669"/>
    <property type="project" value="UniProtKB-KW"/>
</dbReference>
<keyword evidence="4 6" id="KW-0408">Iron</keyword>
<comment type="cofactor">
    <cofactor evidence="1 6">
        <name>heme</name>
        <dbReference type="ChEBI" id="CHEBI:30413"/>
    </cofactor>
</comment>
<dbReference type="Pfam" id="PF00067">
    <property type="entry name" value="p450"/>
    <property type="match status" value="1"/>
</dbReference>